<dbReference type="RefSeq" id="WP_220304162.1">
    <property type="nucleotide sequence ID" value="NZ_CP080590.1"/>
</dbReference>
<accession>A0ABX8WG07</accession>
<evidence type="ECO:0000313" key="2">
    <source>
        <dbReference type="Proteomes" id="UP000825799"/>
    </source>
</evidence>
<dbReference type="EMBL" id="CP080590">
    <property type="protein sequence ID" value="QYO75667.1"/>
    <property type="molecule type" value="Genomic_DNA"/>
</dbReference>
<proteinExistence type="predicted"/>
<organism evidence="1 2">
    <name type="scientific">Devosia salina</name>
    <dbReference type="NCBI Taxonomy" id="2860336"/>
    <lineage>
        <taxon>Bacteria</taxon>
        <taxon>Pseudomonadati</taxon>
        <taxon>Pseudomonadota</taxon>
        <taxon>Alphaproteobacteria</taxon>
        <taxon>Hyphomicrobiales</taxon>
        <taxon>Devosiaceae</taxon>
        <taxon>Devosia</taxon>
    </lineage>
</organism>
<dbReference type="Proteomes" id="UP000825799">
    <property type="component" value="Chromosome"/>
</dbReference>
<sequence>MDLHDNAVVAELARQQSIETGNKVYAVDPSGMDAVYIDGQMLRWAYIDDVEIVYGDADAEKWEAFFHGTRH</sequence>
<evidence type="ECO:0000313" key="1">
    <source>
        <dbReference type="EMBL" id="QYO75667.1"/>
    </source>
</evidence>
<gene>
    <name evidence="1" type="ORF">K1X15_13620</name>
</gene>
<reference evidence="1 2" key="1">
    <citation type="submission" date="2021-08" db="EMBL/GenBank/DDBJ databases">
        <title>Devosia salina sp. nov., isolated from the South China Sea sediment.</title>
        <authorList>
            <person name="Zhou Z."/>
        </authorList>
    </citation>
    <scope>NUCLEOTIDE SEQUENCE [LARGE SCALE GENOMIC DNA]</scope>
    <source>
        <strain evidence="1 2">SCS-3</strain>
    </source>
</reference>
<keyword evidence="2" id="KW-1185">Reference proteome</keyword>
<name>A0ABX8WG07_9HYPH</name>
<protein>
    <submittedName>
        <fullName evidence="1">Uncharacterized protein</fullName>
    </submittedName>
</protein>